<evidence type="ECO:0000259" key="2">
    <source>
        <dbReference type="Pfam" id="PF03972"/>
    </source>
</evidence>
<evidence type="ECO:0000256" key="1">
    <source>
        <dbReference type="ARBA" id="ARBA00006174"/>
    </source>
</evidence>
<evidence type="ECO:0000313" key="5">
    <source>
        <dbReference type="Proteomes" id="UP000028186"/>
    </source>
</evidence>
<comment type="similarity">
    <text evidence="1">Belongs to the PrpD family.</text>
</comment>
<dbReference type="InterPro" id="IPR045337">
    <property type="entry name" value="MmgE_PrpD_C"/>
</dbReference>
<dbReference type="RefSeq" id="WP_040124607.1">
    <property type="nucleotide sequence ID" value="NZ_HG938356.1"/>
</dbReference>
<sequence length="452" mass="47992">MTTILLDIARQLSARTEFSSLAMERARDAVIDTLGCMIAGTKDPSVAAVTTAFGSEISGGGSGWLVTGGHASPSVAALVNGTAAHALDFDDNFHPARAHASAVLVPALLATLHPQRPISGKQFLEAYLTGLEAQAAVGFGVNPSHYNRGWHGTSTVGAIGTAAGVARLLGANIEETAQAMSLATSMASGPKGQFGTLAKPLHAGIAARNAVEAALLAMSGSGGRLDILERPQGFLDLFGGGEARGWADWRLDEAHVIETRGLVTKRHPCCASTHRAIDALFDLKQEHRLSAGDIDRIDVKVGISAARNLAYPRPENEMQARFSMPYCLARAMLQDTLSLADFTPAVLRQADVLALMPRIEMHSYTSSEEHGHDRLPHVLTVTLPDGTGLKSQRLHAKGSIEVPLDADQRRSKFFDCVYWGSGHATDDLYDNLLDLSQSTSVSNLLNLFAASS</sequence>
<dbReference type="InterPro" id="IPR042183">
    <property type="entry name" value="MmgE/PrpD_sf_1"/>
</dbReference>
<gene>
    <name evidence="4" type="ORF">RG1141_PA06350</name>
</gene>
<reference evidence="5" key="1">
    <citation type="journal article" date="2014" name="BMC Genomics">
        <title>Genome sequencing of two Neorhizobium galegae strains reveals a noeT gene responsible for the unusual acetylation of the nodulation factors.</title>
        <authorList>
            <person name="Osterman J."/>
            <person name="Marsh J."/>
            <person name="Laine P.K."/>
            <person name="Zeng Z."/>
            <person name="Alatalo E."/>
            <person name="Sullivan J.T."/>
            <person name="Young J.P."/>
            <person name="Thomas-Oates J."/>
            <person name="Paulin L."/>
            <person name="Lindstrom K."/>
        </authorList>
    </citation>
    <scope>NUCLEOTIDE SEQUENCE [LARGE SCALE GENOMIC DNA]</scope>
    <source>
        <strain evidence="5">HAMBI 1141</strain>
        <plasmid evidence="5">II</plasmid>
    </source>
</reference>
<dbReference type="Gene3D" id="1.10.4100.10">
    <property type="entry name" value="2-methylcitrate dehydratase PrpD"/>
    <property type="match status" value="1"/>
</dbReference>
<dbReference type="Pfam" id="PF19305">
    <property type="entry name" value="MmgE_PrpD_C"/>
    <property type="match status" value="1"/>
</dbReference>
<evidence type="ECO:0000313" key="4">
    <source>
        <dbReference type="EMBL" id="CDN57467.1"/>
    </source>
</evidence>
<dbReference type="PATRIC" id="fig|1028801.3.peg.5234"/>
<dbReference type="InterPro" id="IPR045336">
    <property type="entry name" value="MmgE_PrpD_N"/>
</dbReference>
<dbReference type="PANTHER" id="PTHR16943:SF8">
    <property type="entry name" value="2-METHYLCITRATE DEHYDRATASE"/>
    <property type="match status" value="1"/>
</dbReference>
<accession>A0A068TG93</accession>
<dbReference type="AlphaFoldDB" id="A0A068TG93"/>
<proteinExistence type="inferred from homology"/>
<geneLocation type="plasmid" evidence="5">
    <name>II</name>
</geneLocation>
<dbReference type="Gene3D" id="3.30.1330.120">
    <property type="entry name" value="2-methylcitrate dehydratase PrpD"/>
    <property type="match status" value="1"/>
</dbReference>
<dbReference type="PANTHER" id="PTHR16943">
    <property type="entry name" value="2-METHYLCITRATE DEHYDRATASE-RELATED"/>
    <property type="match status" value="1"/>
</dbReference>
<name>A0A068TG93_NEOGA</name>
<dbReference type="HOGENOM" id="CLU_026574_2_2_5"/>
<dbReference type="eggNOG" id="COG2079">
    <property type="taxonomic scope" value="Bacteria"/>
</dbReference>
<dbReference type="InterPro" id="IPR036148">
    <property type="entry name" value="MmgE/PrpD_sf"/>
</dbReference>
<feature type="domain" description="MmgE/PrpD C-terminal" evidence="3">
    <location>
        <begin position="267"/>
        <end position="417"/>
    </location>
</feature>
<dbReference type="EMBL" id="HG938356">
    <property type="protein sequence ID" value="CDN57467.1"/>
    <property type="molecule type" value="Genomic_DNA"/>
</dbReference>
<feature type="domain" description="MmgE/PrpD N-terminal" evidence="2">
    <location>
        <begin position="17"/>
        <end position="242"/>
    </location>
</feature>
<dbReference type="KEGG" id="ngl:RG1141_PA06350"/>
<dbReference type="GO" id="GO:0016829">
    <property type="term" value="F:lyase activity"/>
    <property type="evidence" value="ECO:0007669"/>
    <property type="project" value="InterPro"/>
</dbReference>
<dbReference type="SUPFAM" id="SSF103378">
    <property type="entry name" value="2-methylcitrate dehydratase PrpD"/>
    <property type="match status" value="1"/>
</dbReference>
<evidence type="ECO:0000259" key="3">
    <source>
        <dbReference type="Pfam" id="PF19305"/>
    </source>
</evidence>
<dbReference type="InterPro" id="IPR005656">
    <property type="entry name" value="MmgE_PrpD"/>
</dbReference>
<dbReference type="Pfam" id="PF03972">
    <property type="entry name" value="MmgE_PrpD_N"/>
    <property type="match status" value="1"/>
</dbReference>
<dbReference type="Proteomes" id="UP000028186">
    <property type="component" value="Plasmid pHAMBI1141a"/>
</dbReference>
<dbReference type="InterPro" id="IPR042188">
    <property type="entry name" value="MmgE/PrpD_sf_2"/>
</dbReference>
<protein>
    <submittedName>
        <fullName evidence="4">MmgE/PrpD family protein</fullName>
    </submittedName>
</protein>
<organism evidence="4 5">
    <name type="scientific">Neorhizobium galegae bv. officinalis bv. officinalis str. HAMBI 1141</name>
    <dbReference type="NCBI Taxonomy" id="1028801"/>
    <lineage>
        <taxon>Bacteria</taxon>
        <taxon>Pseudomonadati</taxon>
        <taxon>Pseudomonadota</taxon>
        <taxon>Alphaproteobacteria</taxon>
        <taxon>Hyphomicrobiales</taxon>
        <taxon>Rhizobiaceae</taxon>
        <taxon>Rhizobium/Agrobacterium group</taxon>
        <taxon>Neorhizobium</taxon>
    </lineage>
</organism>
<keyword evidence="4" id="KW-0614">Plasmid</keyword>